<feature type="transmembrane region" description="Helical" evidence="9">
    <location>
        <begin position="207"/>
        <end position="226"/>
    </location>
</feature>
<gene>
    <name evidence="10" type="ORF">J2S57_002008</name>
</gene>
<keyword evidence="5 9" id="KW-1133">Transmembrane helix</keyword>
<organism evidence="10 11">
    <name type="scientific">Kineosporia succinea</name>
    <dbReference type="NCBI Taxonomy" id="84632"/>
    <lineage>
        <taxon>Bacteria</taxon>
        <taxon>Bacillati</taxon>
        <taxon>Actinomycetota</taxon>
        <taxon>Actinomycetes</taxon>
        <taxon>Kineosporiales</taxon>
        <taxon>Kineosporiaceae</taxon>
        <taxon>Kineosporia</taxon>
    </lineage>
</organism>
<keyword evidence="11" id="KW-1185">Reference proteome</keyword>
<feature type="transmembrane region" description="Helical" evidence="9">
    <location>
        <begin position="174"/>
        <end position="195"/>
    </location>
</feature>
<evidence type="ECO:0000256" key="4">
    <source>
        <dbReference type="ARBA" id="ARBA00022692"/>
    </source>
</evidence>
<feature type="transmembrane region" description="Helical" evidence="9">
    <location>
        <begin position="296"/>
        <end position="313"/>
    </location>
</feature>
<feature type="transmembrane region" description="Helical" evidence="9">
    <location>
        <begin position="12"/>
        <end position="33"/>
    </location>
</feature>
<feature type="compositionally biased region" description="Acidic residues" evidence="8">
    <location>
        <begin position="405"/>
        <end position="414"/>
    </location>
</feature>
<protein>
    <submittedName>
        <fullName evidence="10">Alpha-1,2-mannosyltransferase</fullName>
        <ecNumber evidence="10">2.4.1.-</ecNumber>
    </submittedName>
</protein>
<feature type="transmembrane region" description="Helical" evidence="9">
    <location>
        <begin position="269"/>
        <end position="289"/>
    </location>
</feature>
<keyword evidence="4 9" id="KW-0812">Transmembrane</keyword>
<accession>A0ABT9P1G4</accession>
<comment type="similarity">
    <text evidence="7">Belongs to the glycosyltransferase 87 family.</text>
</comment>
<evidence type="ECO:0000256" key="6">
    <source>
        <dbReference type="ARBA" id="ARBA00023136"/>
    </source>
</evidence>
<dbReference type="GO" id="GO:0016757">
    <property type="term" value="F:glycosyltransferase activity"/>
    <property type="evidence" value="ECO:0007669"/>
    <property type="project" value="UniProtKB-KW"/>
</dbReference>
<feature type="transmembrane region" description="Helical" evidence="9">
    <location>
        <begin position="94"/>
        <end position="115"/>
    </location>
</feature>
<name>A0ABT9P1G4_9ACTN</name>
<comment type="caution">
    <text evidence="10">The sequence shown here is derived from an EMBL/GenBank/DDBJ whole genome shotgun (WGS) entry which is preliminary data.</text>
</comment>
<dbReference type="RefSeq" id="WP_307240883.1">
    <property type="nucleotide sequence ID" value="NZ_JAUSQZ010000001.1"/>
</dbReference>
<dbReference type="InterPro" id="IPR018584">
    <property type="entry name" value="GT87"/>
</dbReference>
<sequence>MNKAESPRRAGPWLLLGVLVLAASAFPLAWHYLVTYPRENWQVDLEVYREGARAVVTGFPLYDLRTIQPQFLPFTYPPFAAFTALPLLFAPFHVIGWVWTGVQCALLWWTVGIAFRPFLNRFAHRAGLVRGVLAAGGVWLLPVADGVRFGQVNAVIVALCLWDVTRRSRVDGSWAGGSGVGVALATAVKLTPGVFWLHWAVARRWKVLATSVGTAALVTIVSWFLLPPASATYWTDALLDPERLGPNGGTSNQSLRGVLLRLGPPDDSLAFTVINVLLVVAVLAAALPLARLLDRLGEPVAVVAVVGMTAYLISPVSWVHHMHWGVVVIGAVLGDGRDRRRVAVAVAGAVLLWIRMPWWGANLLAGNDVPNFVARVVQNSYSWWAVLSLLALWLLVARKPVAGAEAEDATEPEEAPAGLGRRG</sequence>
<reference evidence="10 11" key="1">
    <citation type="submission" date="2023-07" db="EMBL/GenBank/DDBJ databases">
        <title>Sequencing the genomes of 1000 actinobacteria strains.</title>
        <authorList>
            <person name="Klenk H.-P."/>
        </authorList>
    </citation>
    <scope>NUCLEOTIDE SEQUENCE [LARGE SCALE GENOMIC DNA]</scope>
    <source>
        <strain evidence="10 11">DSM 44388</strain>
    </source>
</reference>
<proteinExistence type="inferred from homology"/>
<dbReference type="Pfam" id="PF09594">
    <property type="entry name" value="GT87"/>
    <property type="match status" value="1"/>
</dbReference>
<evidence type="ECO:0000313" key="11">
    <source>
        <dbReference type="Proteomes" id="UP001235712"/>
    </source>
</evidence>
<evidence type="ECO:0000256" key="5">
    <source>
        <dbReference type="ARBA" id="ARBA00022989"/>
    </source>
</evidence>
<feature type="region of interest" description="Disordered" evidence="8">
    <location>
        <begin position="404"/>
        <end position="423"/>
    </location>
</feature>
<evidence type="ECO:0000256" key="3">
    <source>
        <dbReference type="ARBA" id="ARBA00022679"/>
    </source>
</evidence>
<dbReference type="EC" id="2.4.1.-" evidence="10"/>
<keyword evidence="10" id="KW-0328">Glycosyltransferase</keyword>
<feature type="transmembrane region" description="Helical" evidence="9">
    <location>
        <begin position="381"/>
        <end position="397"/>
    </location>
</feature>
<keyword evidence="6 9" id="KW-0472">Membrane</keyword>
<comment type="subcellular location">
    <subcellularLocation>
        <location evidence="1">Cell membrane</location>
        <topology evidence="1">Multi-pass membrane protein</topology>
    </subcellularLocation>
</comment>
<evidence type="ECO:0000256" key="9">
    <source>
        <dbReference type="SAM" id="Phobius"/>
    </source>
</evidence>
<evidence type="ECO:0000256" key="1">
    <source>
        <dbReference type="ARBA" id="ARBA00004651"/>
    </source>
</evidence>
<evidence type="ECO:0000313" key="10">
    <source>
        <dbReference type="EMBL" id="MDP9826259.1"/>
    </source>
</evidence>
<dbReference type="Proteomes" id="UP001235712">
    <property type="component" value="Unassembled WGS sequence"/>
</dbReference>
<evidence type="ECO:0000256" key="8">
    <source>
        <dbReference type="SAM" id="MobiDB-lite"/>
    </source>
</evidence>
<feature type="transmembrane region" description="Helical" evidence="9">
    <location>
        <begin position="127"/>
        <end position="144"/>
    </location>
</feature>
<keyword evidence="3 10" id="KW-0808">Transferase</keyword>
<dbReference type="EMBL" id="JAUSQZ010000001">
    <property type="protein sequence ID" value="MDP9826259.1"/>
    <property type="molecule type" value="Genomic_DNA"/>
</dbReference>
<keyword evidence="2" id="KW-1003">Cell membrane</keyword>
<evidence type="ECO:0000256" key="7">
    <source>
        <dbReference type="ARBA" id="ARBA00024033"/>
    </source>
</evidence>
<evidence type="ECO:0000256" key="2">
    <source>
        <dbReference type="ARBA" id="ARBA00022475"/>
    </source>
</evidence>
<feature type="transmembrane region" description="Helical" evidence="9">
    <location>
        <begin position="342"/>
        <end position="361"/>
    </location>
</feature>